<dbReference type="Proteomes" id="UP000464495">
    <property type="component" value="Chromosome"/>
</dbReference>
<dbReference type="Pfam" id="PF00072">
    <property type="entry name" value="Response_reg"/>
    <property type="match status" value="1"/>
</dbReference>
<dbReference type="KEGG" id="amaq:GO499_06395"/>
<protein>
    <submittedName>
        <fullName evidence="4">Response regulator</fullName>
    </submittedName>
</protein>
<dbReference type="CDD" id="cd00156">
    <property type="entry name" value="REC"/>
    <property type="match status" value="1"/>
</dbReference>
<dbReference type="AlphaFoldDB" id="A0A6P1SZA6"/>
<dbReference type="Gene3D" id="3.40.50.2300">
    <property type="match status" value="1"/>
</dbReference>
<evidence type="ECO:0000313" key="5">
    <source>
        <dbReference type="Proteomes" id="UP000464495"/>
    </source>
</evidence>
<organism evidence="4 5">
    <name type="scientific">Algicella marina</name>
    <dbReference type="NCBI Taxonomy" id="2683284"/>
    <lineage>
        <taxon>Bacteria</taxon>
        <taxon>Pseudomonadati</taxon>
        <taxon>Pseudomonadota</taxon>
        <taxon>Alphaproteobacteria</taxon>
        <taxon>Rhodobacterales</taxon>
        <taxon>Paracoccaceae</taxon>
        <taxon>Algicella</taxon>
    </lineage>
</organism>
<dbReference type="InterPro" id="IPR001789">
    <property type="entry name" value="Sig_transdc_resp-reg_receiver"/>
</dbReference>
<dbReference type="InterPro" id="IPR011006">
    <property type="entry name" value="CheY-like_superfamily"/>
</dbReference>
<evidence type="ECO:0000313" key="4">
    <source>
        <dbReference type="EMBL" id="QHQ34855.1"/>
    </source>
</evidence>
<dbReference type="GO" id="GO:0000160">
    <property type="term" value="P:phosphorelay signal transduction system"/>
    <property type="evidence" value="ECO:0007669"/>
    <property type="project" value="InterPro"/>
</dbReference>
<evidence type="ECO:0000259" key="3">
    <source>
        <dbReference type="PROSITE" id="PS50110"/>
    </source>
</evidence>
<gene>
    <name evidence="4" type="ORF">GO499_06395</name>
</gene>
<dbReference type="InterPro" id="IPR050595">
    <property type="entry name" value="Bact_response_regulator"/>
</dbReference>
<dbReference type="PANTHER" id="PTHR44591">
    <property type="entry name" value="STRESS RESPONSE REGULATOR PROTEIN 1"/>
    <property type="match status" value="1"/>
</dbReference>
<sequence length="231" mass="25132">MLGQESMVYADSDANNAEPLPLQTCLLIDDSRYDRQIIKRLARSAGLGLKFLELSNLQSARALIQTEPIDLVIADQNLPDGTGLEFAREILSGKLGIGVPLILMTGHGCEKTVADAFDAGCMGYMSKWDLSEDTLKRTVSRSFSDFANGYRISVSAVRRAYGPKTPPAASCSDLISNLHPHQKKLMRQIRGLRVDVQSGNSLATLAQIDLLEETLAAMNDTCALFLKRSGA</sequence>
<name>A0A6P1SZA6_9RHOB</name>
<dbReference type="PROSITE" id="PS50110">
    <property type="entry name" value="RESPONSE_REGULATORY"/>
    <property type="match status" value="1"/>
</dbReference>
<feature type="domain" description="Response regulatory" evidence="3">
    <location>
        <begin position="24"/>
        <end position="142"/>
    </location>
</feature>
<evidence type="ECO:0000256" key="1">
    <source>
        <dbReference type="ARBA" id="ARBA00022553"/>
    </source>
</evidence>
<feature type="modified residue" description="4-aspartylphosphate" evidence="2">
    <location>
        <position position="75"/>
    </location>
</feature>
<keyword evidence="5" id="KW-1185">Reference proteome</keyword>
<reference evidence="4 5" key="1">
    <citation type="submission" date="2019-12" db="EMBL/GenBank/DDBJ databases">
        <title>Complete genome sequence of Algicella marina strain 9Alg 56(T) isolated from the red alga Tichocarpus crinitus.</title>
        <authorList>
            <person name="Kim S.-G."/>
            <person name="Nedashkovskaya O.I."/>
        </authorList>
    </citation>
    <scope>NUCLEOTIDE SEQUENCE [LARGE SCALE GENOMIC DNA]</scope>
    <source>
        <strain evidence="4 5">9Alg 56</strain>
    </source>
</reference>
<accession>A0A6P1SZA6</accession>
<proteinExistence type="predicted"/>
<keyword evidence="1 2" id="KW-0597">Phosphoprotein</keyword>
<dbReference type="SUPFAM" id="SSF52172">
    <property type="entry name" value="CheY-like"/>
    <property type="match status" value="1"/>
</dbReference>
<dbReference type="SMART" id="SM00448">
    <property type="entry name" value="REC"/>
    <property type="match status" value="1"/>
</dbReference>
<dbReference type="PANTHER" id="PTHR44591:SF3">
    <property type="entry name" value="RESPONSE REGULATORY DOMAIN-CONTAINING PROTEIN"/>
    <property type="match status" value="1"/>
</dbReference>
<dbReference type="EMBL" id="CP046620">
    <property type="protein sequence ID" value="QHQ34855.1"/>
    <property type="molecule type" value="Genomic_DNA"/>
</dbReference>
<evidence type="ECO:0000256" key="2">
    <source>
        <dbReference type="PROSITE-ProRule" id="PRU00169"/>
    </source>
</evidence>
<dbReference type="RefSeq" id="WP_161861421.1">
    <property type="nucleotide sequence ID" value="NZ_CP046620.1"/>
</dbReference>